<dbReference type="PANTHER" id="PTHR44329">
    <property type="entry name" value="SERINE/THREONINE-PROTEIN KINASE TNNI3K-RELATED"/>
    <property type="match status" value="1"/>
</dbReference>
<keyword evidence="7" id="KW-1185">Reference proteome</keyword>
<feature type="domain" description="Protein kinase" evidence="5">
    <location>
        <begin position="388"/>
        <end position="656"/>
    </location>
</feature>
<gene>
    <name evidence="6" type="ORF">ARMOST_09909</name>
</gene>
<proteinExistence type="predicted"/>
<dbReference type="InterPro" id="IPR051681">
    <property type="entry name" value="Ser/Thr_Kinases-Pseudokinases"/>
</dbReference>
<feature type="region of interest" description="Disordered" evidence="4">
    <location>
        <begin position="74"/>
        <end position="93"/>
    </location>
</feature>
<protein>
    <recommendedName>
        <fullName evidence="5">Protein kinase domain-containing protein</fullName>
    </recommendedName>
</protein>
<dbReference type="SMART" id="SM00220">
    <property type="entry name" value="S_TKc"/>
    <property type="match status" value="1"/>
</dbReference>
<dbReference type="SUPFAM" id="SSF47762">
    <property type="entry name" value="PAH2 domain"/>
    <property type="match status" value="1"/>
</dbReference>
<name>A0A284RCU0_ARMOS</name>
<dbReference type="STRING" id="47428.A0A284RCU0"/>
<evidence type="ECO:0000313" key="7">
    <source>
        <dbReference type="Proteomes" id="UP000219338"/>
    </source>
</evidence>
<dbReference type="AlphaFoldDB" id="A0A284RCU0"/>
<evidence type="ECO:0000256" key="2">
    <source>
        <dbReference type="ARBA" id="ARBA00023242"/>
    </source>
</evidence>
<dbReference type="EMBL" id="FUEG01000007">
    <property type="protein sequence ID" value="SJL06567.1"/>
    <property type="molecule type" value="Genomic_DNA"/>
</dbReference>
<sequence length="672" mass="75052">MPMYTASGGAWLPSRFSKVKPADAAQEPKYYDVPLPNPYITGRLPSLRDLQLPDPLHPLRMDSLSSGHVPVSVHRVKAEKPSSGPKSPDDRPLNVTDVLSYMTAVRVAFPDKPEVHDRFFEIMRDFKSQMCVVVSSDSDILIHLILSIDTPGLVQRVSRLFHGNPTLIERLNPFLPVGHRIDVSALDPNTITVTTPQGTTTENSYNFGIEPPRGIIYPLDLHSIPSQAGHVPLQLDLTPDMSVRGLDSDPLLNVSSRSKRKQTTLSWSPRPTKKRKQRTIPADLNQGDEALLDVLLDRPSSEPGHGVNISINNVVKQVTEVLSKSNIHDQLLGLSVEEAQCTLDFLQDLLDVLSLPVISKRALLKTSLKLTRIHDCVPRCLMLKGFKRTGNYPFALGHFGELWRGQAEGIEVAVKQARVFTSDNNINKVLRQVRREAIIWRQCDHPNVLPFYGIYRDSAPSTYCLVSPFMANGSLRQYMNKTDHPKRHNLALDITRGMNYLHALSIVHGDLKGDNILITDDCRAVIADFGISFVMGTTTFATSSSSSSRRGGTVRWQAPEVLRGGPNSFSADVYSLACVYFEVFHGAIPWSGLNDAAVAMNVCYEKKHLPYPKHLGLTGHAAERWWEVMTKCWAYEPQDRPILIDIMASLHMTEYMSMTPESKWDRSVPTTS</sequence>
<feature type="region of interest" description="Disordered" evidence="4">
    <location>
        <begin position="248"/>
        <end position="279"/>
    </location>
</feature>
<dbReference type="InterPro" id="IPR011009">
    <property type="entry name" value="Kinase-like_dom_sf"/>
</dbReference>
<dbReference type="PRINTS" id="PR00109">
    <property type="entry name" value="TYRKINASE"/>
</dbReference>
<evidence type="ECO:0000259" key="5">
    <source>
        <dbReference type="PROSITE" id="PS50011"/>
    </source>
</evidence>
<evidence type="ECO:0000313" key="6">
    <source>
        <dbReference type="EMBL" id="SJL06567.1"/>
    </source>
</evidence>
<dbReference type="GO" id="GO:0004674">
    <property type="term" value="F:protein serine/threonine kinase activity"/>
    <property type="evidence" value="ECO:0007669"/>
    <property type="project" value="TreeGrafter"/>
</dbReference>
<dbReference type="InterPro" id="IPR000719">
    <property type="entry name" value="Prot_kinase_dom"/>
</dbReference>
<dbReference type="InterPro" id="IPR036600">
    <property type="entry name" value="PAH_sf"/>
</dbReference>
<dbReference type="InterPro" id="IPR003822">
    <property type="entry name" value="PAH"/>
</dbReference>
<dbReference type="Proteomes" id="UP000219338">
    <property type="component" value="Unassembled WGS sequence"/>
</dbReference>
<dbReference type="Gene3D" id="1.20.1160.11">
    <property type="entry name" value="Paired amphipathic helix"/>
    <property type="match status" value="1"/>
</dbReference>
<dbReference type="OMA" id="MARMSNC"/>
<evidence type="ECO:0000256" key="3">
    <source>
        <dbReference type="PROSITE-ProRule" id="PRU00810"/>
    </source>
</evidence>
<dbReference type="GO" id="GO:0005634">
    <property type="term" value="C:nucleus"/>
    <property type="evidence" value="ECO:0007669"/>
    <property type="project" value="UniProtKB-SubCell"/>
</dbReference>
<dbReference type="SUPFAM" id="SSF56112">
    <property type="entry name" value="Protein kinase-like (PK-like)"/>
    <property type="match status" value="1"/>
</dbReference>
<dbReference type="InterPro" id="IPR001245">
    <property type="entry name" value="Ser-Thr/Tyr_kinase_cat_dom"/>
</dbReference>
<dbReference type="GO" id="GO:0006355">
    <property type="term" value="P:regulation of DNA-templated transcription"/>
    <property type="evidence" value="ECO:0007669"/>
    <property type="project" value="InterPro"/>
</dbReference>
<evidence type="ECO:0000256" key="4">
    <source>
        <dbReference type="SAM" id="MobiDB-lite"/>
    </source>
</evidence>
<dbReference type="PROSITE" id="PS00108">
    <property type="entry name" value="PROTEIN_KINASE_ST"/>
    <property type="match status" value="1"/>
</dbReference>
<dbReference type="GO" id="GO:0005524">
    <property type="term" value="F:ATP binding"/>
    <property type="evidence" value="ECO:0007669"/>
    <property type="project" value="InterPro"/>
</dbReference>
<dbReference type="Gene3D" id="1.10.510.10">
    <property type="entry name" value="Transferase(Phosphotransferase) domain 1"/>
    <property type="match status" value="1"/>
</dbReference>
<reference evidence="7" key="1">
    <citation type="journal article" date="2017" name="Nat. Ecol. Evol.">
        <title>Genome expansion and lineage-specific genetic innovations in the forest pathogenic fungi Armillaria.</title>
        <authorList>
            <person name="Sipos G."/>
            <person name="Prasanna A.N."/>
            <person name="Walter M.C."/>
            <person name="O'Connor E."/>
            <person name="Balint B."/>
            <person name="Krizsan K."/>
            <person name="Kiss B."/>
            <person name="Hess J."/>
            <person name="Varga T."/>
            <person name="Slot J."/>
            <person name="Riley R."/>
            <person name="Boka B."/>
            <person name="Rigling D."/>
            <person name="Barry K."/>
            <person name="Lee J."/>
            <person name="Mihaltcheva S."/>
            <person name="LaButti K."/>
            <person name="Lipzen A."/>
            <person name="Waldron R."/>
            <person name="Moloney N.M."/>
            <person name="Sperisen C."/>
            <person name="Kredics L."/>
            <person name="Vagvoelgyi C."/>
            <person name="Patrignani A."/>
            <person name="Fitzpatrick D."/>
            <person name="Nagy I."/>
            <person name="Doyle S."/>
            <person name="Anderson J.B."/>
            <person name="Grigoriev I.V."/>
            <person name="Gueldener U."/>
            <person name="Muensterkoetter M."/>
            <person name="Nagy L.G."/>
        </authorList>
    </citation>
    <scope>NUCLEOTIDE SEQUENCE [LARGE SCALE GENOMIC DNA]</scope>
    <source>
        <strain evidence="7">C18/9</strain>
    </source>
</reference>
<dbReference type="Pfam" id="PF07714">
    <property type="entry name" value="PK_Tyr_Ser-Thr"/>
    <property type="match status" value="1"/>
</dbReference>
<dbReference type="InterPro" id="IPR008271">
    <property type="entry name" value="Ser/Thr_kinase_AS"/>
</dbReference>
<dbReference type="PROSITE" id="PS50011">
    <property type="entry name" value="PROTEIN_KINASE_DOM"/>
    <property type="match status" value="1"/>
</dbReference>
<dbReference type="PANTHER" id="PTHR44329:SF246">
    <property type="entry name" value="SERINE_THREONINE-PROTEIN KINASE TNNI3K"/>
    <property type="match status" value="1"/>
</dbReference>
<organism evidence="6 7">
    <name type="scientific">Armillaria ostoyae</name>
    <name type="common">Armillaria root rot fungus</name>
    <dbReference type="NCBI Taxonomy" id="47428"/>
    <lineage>
        <taxon>Eukaryota</taxon>
        <taxon>Fungi</taxon>
        <taxon>Dikarya</taxon>
        <taxon>Basidiomycota</taxon>
        <taxon>Agaricomycotina</taxon>
        <taxon>Agaricomycetes</taxon>
        <taxon>Agaricomycetidae</taxon>
        <taxon>Agaricales</taxon>
        <taxon>Marasmiineae</taxon>
        <taxon>Physalacriaceae</taxon>
        <taxon>Armillaria</taxon>
    </lineage>
</organism>
<comment type="subcellular location">
    <subcellularLocation>
        <location evidence="1 3">Nucleus</location>
    </subcellularLocation>
</comment>
<accession>A0A284RCU0</accession>
<dbReference type="Pfam" id="PF02671">
    <property type="entry name" value="PAH"/>
    <property type="match status" value="1"/>
</dbReference>
<evidence type="ECO:0000256" key="1">
    <source>
        <dbReference type="ARBA" id="ARBA00004123"/>
    </source>
</evidence>
<dbReference type="PROSITE" id="PS51477">
    <property type="entry name" value="PAH"/>
    <property type="match status" value="1"/>
</dbReference>
<dbReference type="OrthoDB" id="26722at2759"/>
<keyword evidence="2 3" id="KW-0539">Nucleus</keyword>